<protein>
    <submittedName>
        <fullName evidence="2">Uncharacterized protein</fullName>
    </submittedName>
</protein>
<sequence>MEQPQPMYPLLTASETADFTSNRPDPATTPSPRSLVGSTDSQIAILAAVLSAVSTVQPRQQSQQLDHAPRTGFPLSQAASDAQGPHGAGSRHHDIGKKGDIVIGRPAPSPSKVRAQRQRAQEHPEGHDVATAQFQHVHGEQQKG</sequence>
<gene>
    <name evidence="2" type="ORF">CSIM01_09803</name>
</gene>
<feature type="compositionally biased region" description="Basic and acidic residues" evidence="1">
    <location>
        <begin position="91"/>
        <end position="100"/>
    </location>
</feature>
<keyword evidence="3" id="KW-1185">Reference proteome</keyword>
<evidence type="ECO:0000313" key="2">
    <source>
        <dbReference type="EMBL" id="KXH28285.1"/>
    </source>
</evidence>
<dbReference type="AlphaFoldDB" id="A0A135RX63"/>
<reference evidence="2 3" key="1">
    <citation type="submission" date="2014-02" db="EMBL/GenBank/DDBJ databases">
        <title>The genome sequence of Colletotrichum simmondsii CBS122122.</title>
        <authorList>
            <person name="Baroncelli R."/>
            <person name="Thon M.R."/>
        </authorList>
    </citation>
    <scope>NUCLEOTIDE SEQUENCE [LARGE SCALE GENOMIC DNA]</scope>
    <source>
        <strain evidence="2 3">CBS122122</strain>
    </source>
</reference>
<name>A0A135RX63_9PEZI</name>
<feature type="compositionally biased region" description="Basic and acidic residues" evidence="1">
    <location>
        <begin position="119"/>
        <end position="128"/>
    </location>
</feature>
<feature type="compositionally biased region" description="Polar residues" evidence="1">
    <location>
        <begin position="54"/>
        <end position="65"/>
    </location>
</feature>
<organism evidence="2 3">
    <name type="scientific">Colletotrichum simmondsii</name>
    <dbReference type="NCBI Taxonomy" id="703756"/>
    <lineage>
        <taxon>Eukaryota</taxon>
        <taxon>Fungi</taxon>
        <taxon>Dikarya</taxon>
        <taxon>Ascomycota</taxon>
        <taxon>Pezizomycotina</taxon>
        <taxon>Sordariomycetes</taxon>
        <taxon>Hypocreomycetidae</taxon>
        <taxon>Glomerellales</taxon>
        <taxon>Glomerellaceae</taxon>
        <taxon>Colletotrichum</taxon>
        <taxon>Colletotrichum acutatum species complex</taxon>
    </lineage>
</organism>
<dbReference type="EMBL" id="JFBX01000787">
    <property type="protein sequence ID" value="KXH28285.1"/>
    <property type="molecule type" value="Genomic_DNA"/>
</dbReference>
<evidence type="ECO:0000313" key="3">
    <source>
        <dbReference type="Proteomes" id="UP000070328"/>
    </source>
</evidence>
<evidence type="ECO:0000256" key="1">
    <source>
        <dbReference type="SAM" id="MobiDB-lite"/>
    </source>
</evidence>
<dbReference type="Proteomes" id="UP000070328">
    <property type="component" value="Unassembled WGS sequence"/>
</dbReference>
<feature type="region of interest" description="Disordered" evidence="1">
    <location>
        <begin position="1"/>
        <end position="37"/>
    </location>
</feature>
<comment type="caution">
    <text evidence="2">The sequence shown here is derived from an EMBL/GenBank/DDBJ whole genome shotgun (WGS) entry which is preliminary data.</text>
</comment>
<feature type="region of interest" description="Disordered" evidence="1">
    <location>
        <begin position="54"/>
        <end position="144"/>
    </location>
</feature>
<accession>A0A135RX63</accession>
<feature type="compositionally biased region" description="Polar residues" evidence="1">
    <location>
        <begin position="13"/>
        <end position="37"/>
    </location>
</feature>
<proteinExistence type="predicted"/>